<evidence type="ECO:0000256" key="1">
    <source>
        <dbReference type="ARBA" id="ARBA00009024"/>
    </source>
</evidence>
<reference evidence="2 3" key="1">
    <citation type="submission" date="2019-09" db="EMBL/GenBank/DDBJ databases">
        <title>Bird 10,000 Genomes (B10K) Project - Family phase.</title>
        <authorList>
            <person name="Zhang G."/>
        </authorList>
    </citation>
    <scope>NUCLEOTIDE SEQUENCE [LARGE SCALE GENOMIC DNA]</scope>
    <source>
        <strain evidence="2">B10K-MSB-04</strain>
    </source>
</reference>
<dbReference type="AlphaFoldDB" id="A0A7K6ZRW0"/>
<keyword evidence="3" id="KW-1185">Reference proteome</keyword>
<dbReference type="EMBL" id="VZSG01000198">
    <property type="protein sequence ID" value="NWX86129.1"/>
    <property type="molecule type" value="Genomic_DNA"/>
</dbReference>
<proteinExistence type="inferred from homology"/>
<dbReference type="PANTHER" id="PTHR15907">
    <property type="entry name" value="DUF614 FAMILY PROTEIN-RELATED"/>
    <property type="match status" value="1"/>
</dbReference>
<organism evidence="2 3">
    <name type="scientific">Nothoprocta pentlandii</name>
    <dbReference type="NCBI Taxonomy" id="2585814"/>
    <lineage>
        <taxon>Eukaryota</taxon>
        <taxon>Metazoa</taxon>
        <taxon>Chordata</taxon>
        <taxon>Craniata</taxon>
        <taxon>Vertebrata</taxon>
        <taxon>Euteleostomi</taxon>
        <taxon>Archelosauria</taxon>
        <taxon>Archosauria</taxon>
        <taxon>Dinosauria</taxon>
        <taxon>Saurischia</taxon>
        <taxon>Theropoda</taxon>
        <taxon>Coelurosauria</taxon>
        <taxon>Aves</taxon>
        <taxon>Palaeognathae</taxon>
        <taxon>Tinamiformes</taxon>
        <taxon>Tinamidae</taxon>
        <taxon>Nothoprocta</taxon>
    </lineage>
</organism>
<gene>
    <name evidence="2" type="primary">Plac8l1</name>
    <name evidence="2" type="ORF">NOTPEN_R14100</name>
</gene>
<protein>
    <submittedName>
        <fullName evidence="2">PL8L1 protein</fullName>
    </submittedName>
</protein>
<feature type="non-terminal residue" evidence="2">
    <location>
        <position position="130"/>
    </location>
</feature>
<evidence type="ECO:0000313" key="2">
    <source>
        <dbReference type="EMBL" id="NWX86129.1"/>
    </source>
</evidence>
<dbReference type="Pfam" id="PF04749">
    <property type="entry name" value="PLAC8"/>
    <property type="match status" value="1"/>
</dbReference>
<name>A0A7K6ZRW0_9AVES</name>
<dbReference type="InterPro" id="IPR006461">
    <property type="entry name" value="PLAC_motif_containing"/>
</dbReference>
<sequence>VTSQPGSGVGVSAVTTVMWSGGAWSTGLFDVCSDKKVCACGSLCTPCLECSLAQRAGDCLCLPLLPGSSLALRVGARERYRIRGTIYEDWIAVYCCWPFAVCQVARELKRRAVTQICEVNAIPVAEDVLV</sequence>
<dbReference type="NCBIfam" id="TIGR01571">
    <property type="entry name" value="A_thal_Cys_rich"/>
    <property type="match status" value="1"/>
</dbReference>
<dbReference type="Proteomes" id="UP000538817">
    <property type="component" value="Unassembled WGS sequence"/>
</dbReference>
<comment type="similarity">
    <text evidence="1">Belongs to the cornifelin family.</text>
</comment>
<accession>A0A7K6ZRW0</accession>
<feature type="non-terminal residue" evidence="2">
    <location>
        <position position="1"/>
    </location>
</feature>
<evidence type="ECO:0000313" key="3">
    <source>
        <dbReference type="Proteomes" id="UP000538817"/>
    </source>
</evidence>
<comment type="caution">
    <text evidence="2">The sequence shown here is derived from an EMBL/GenBank/DDBJ whole genome shotgun (WGS) entry which is preliminary data.</text>
</comment>